<reference evidence="5 6" key="1">
    <citation type="submission" date="2020-04" db="EMBL/GenBank/DDBJ databases">
        <title>Plant Genome Project.</title>
        <authorList>
            <person name="Zhang R.-G."/>
        </authorList>
    </citation>
    <scope>NUCLEOTIDE SEQUENCE [LARGE SCALE GENOMIC DNA]</scope>
    <source>
        <strain evidence="5">YNK0</strain>
        <tissue evidence="5">Leaf</tissue>
    </source>
</reference>
<sequence>MSDGGHWLRCARNAWQQLGNMNPEEAMEQYIALLSDSIPGWMGEIPRLEGDSKQDSLEAGLYGMQAPDLSTFLQHQSGSANERKLEELQSCVEGGDAGGPNPLNKEVRYCSSFQHSRSLVTQLAGKLNERDSKQEPSLEANSISPVGDMQQRDEVLKKDGSEAVNIYSCPLPTSTGLNVCASNTTRLSS</sequence>
<dbReference type="EMBL" id="JABCRI010000006">
    <property type="protein sequence ID" value="KAF8404917.1"/>
    <property type="molecule type" value="Genomic_DNA"/>
</dbReference>
<evidence type="ECO:0000256" key="2">
    <source>
        <dbReference type="ARBA" id="ARBA00023121"/>
    </source>
</evidence>
<dbReference type="PROSITE" id="PS51228">
    <property type="entry name" value="ACB_2"/>
    <property type="match status" value="1"/>
</dbReference>
<dbReference type="InterPro" id="IPR035984">
    <property type="entry name" value="Acyl-CoA-binding_sf"/>
</dbReference>
<dbReference type="Proteomes" id="UP000655225">
    <property type="component" value="Unassembled WGS sequence"/>
</dbReference>
<keyword evidence="2" id="KW-0446">Lipid-binding</keyword>
<dbReference type="OrthoDB" id="71307at2759"/>
<feature type="region of interest" description="Disordered" evidence="3">
    <location>
        <begin position="128"/>
        <end position="150"/>
    </location>
</feature>
<dbReference type="PANTHER" id="PTHR23310:SF105">
    <property type="entry name" value="ACYL-COA-BINDING DOMAIN-CONTAINING PROTEIN 5"/>
    <property type="match status" value="1"/>
</dbReference>
<comment type="similarity">
    <text evidence="1">Belongs to the ACBP family.</text>
</comment>
<evidence type="ECO:0000256" key="3">
    <source>
        <dbReference type="SAM" id="MobiDB-lite"/>
    </source>
</evidence>
<organism evidence="5 6">
    <name type="scientific">Tetracentron sinense</name>
    <name type="common">Spur-leaf</name>
    <dbReference type="NCBI Taxonomy" id="13715"/>
    <lineage>
        <taxon>Eukaryota</taxon>
        <taxon>Viridiplantae</taxon>
        <taxon>Streptophyta</taxon>
        <taxon>Embryophyta</taxon>
        <taxon>Tracheophyta</taxon>
        <taxon>Spermatophyta</taxon>
        <taxon>Magnoliopsida</taxon>
        <taxon>Trochodendrales</taxon>
        <taxon>Trochodendraceae</taxon>
        <taxon>Tetracentron</taxon>
    </lineage>
</organism>
<dbReference type="PANTHER" id="PTHR23310">
    <property type="entry name" value="ACYL-COA-BINDING PROTEIN, ACBP"/>
    <property type="match status" value="1"/>
</dbReference>
<comment type="caution">
    <text evidence="5">The sequence shown here is derived from an EMBL/GenBank/DDBJ whole genome shotgun (WGS) entry which is preliminary data.</text>
</comment>
<proteinExistence type="inferred from homology"/>
<dbReference type="Gene3D" id="1.20.80.10">
    <property type="match status" value="1"/>
</dbReference>
<dbReference type="InterPro" id="IPR014352">
    <property type="entry name" value="FERM/acyl-CoA-bd_prot_sf"/>
</dbReference>
<evidence type="ECO:0000313" key="5">
    <source>
        <dbReference type="EMBL" id="KAF8404917.1"/>
    </source>
</evidence>
<dbReference type="AlphaFoldDB" id="A0A834ZM62"/>
<name>A0A834ZM62_TETSI</name>
<keyword evidence="6" id="KW-1185">Reference proteome</keyword>
<evidence type="ECO:0000313" key="6">
    <source>
        <dbReference type="Proteomes" id="UP000655225"/>
    </source>
</evidence>
<dbReference type="GO" id="GO:0000062">
    <property type="term" value="F:fatty-acyl-CoA binding"/>
    <property type="evidence" value="ECO:0007669"/>
    <property type="project" value="InterPro"/>
</dbReference>
<gene>
    <name evidence="5" type="ORF">HHK36_009812</name>
</gene>
<dbReference type="SUPFAM" id="SSF47027">
    <property type="entry name" value="Acyl-CoA binding protein"/>
    <property type="match status" value="1"/>
</dbReference>
<feature type="domain" description="ACB" evidence="4">
    <location>
        <begin position="1"/>
        <end position="43"/>
    </location>
</feature>
<dbReference type="GO" id="GO:0006631">
    <property type="term" value="P:fatty acid metabolic process"/>
    <property type="evidence" value="ECO:0007669"/>
    <property type="project" value="TreeGrafter"/>
</dbReference>
<evidence type="ECO:0000256" key="1">
    <source>
        <dbReference type="ARBA" id="ARBA00005567"/>
    </source>
</evidence>
<protein>
    <recommendedName>
        <fullName evidence="4">ACB domain-containing protein</fullName>
    </recommendedName>
</protein>
<accession>A0A834ZM62</accession>
<evidence type="ECO:0000259" key="4">
    <source>
        <dbReference type="PROSITE" id="PS51228"/>
    </source>
</evidence>
<dbReference type="InterPro" id="IPR000582">
    <property type="entry name" value="Acyl-CoA-binding_protein"/>
</dbReference>